<name>A0A1D7SKT5_9CAUD</name>
<gene>
    <name evidence="2" type="ORF">Sn110110_094</name>
</gene>
<feature type="domain" description="YHYH" evidence="1">
    <location>
        <begin position="162"/>
        <end position="318"/>
    </location>
</feature>
<dbReference type="InterPro" id="IPR025924">
    <property type="entry name" value="YHYH_dom"/>
</dbReference>
<accession>A0A1D7SKT5</accession>
<reference evidence="2 3" key="1">
    <citation type="journal article" date="2016" name="Environ. Microbiol.">
        <title>Genomic diversification of marine cyanophages into stable ecotypes.</title>
        <authorList>
            <person name="Marston M.F."/>
            <person name="Martiny J.B."/>
        </authorList>
    </citation>
    <scope>NUCLEOTIDE SEQUENCE [LARGE SCALE GENOMIC DNA]</scope>
    <source>
        <strain evidence="2">Sn_11_0110</strain>
    </source>
</reference>
<evidence type="ECO:0000313" key="3">
    <source>
        <dbReference type="Proteomes" id="UP000223711"/>
    </source>
</evidence>
<evidence type="ECO:0000259" key="1">
    <source>
        <dbReference type="Pfam" id="PF14240"/>
    </source>
</evidence>
<protein>
    <recommendedName>
        <fullName evidence="1">YHYH domain-containing protein</fullName>
    </recommendedName>
</protein>
<sequence length="1184" mass="128184">MARTVPGSGAVIKPNFNSDFGILSIEVLNGGSGYDPLDPPRLTIDNCGTPQVEALLYPFIDEDSGRIVYVRVLNSGKGYDPLRVEITPRQDSVTVIPTFDAKDIFVSSNTSVTSSIFVEYDRLRIVTNGLPDPSPYNAVGQVFAQDYDHTFVYRGGKEVPSTEVRSNQEDTQLGIMANGTELHTPDFFDLPPGIPTYTNFNYDVVKTPTILGMDQYDGTTSREPTELGRYYYTSSRLIDAFASTSGAFSIAPYYNDTDYSGDKSRHSNGHSKVLGYSYDGYPIYGPWGYTDSLIPDATSRMRSGFRLRTGVEVSATRPDIITPSTTTFTVTVAAGQITPGGNRYYITGGGFTNAEKQFLNLERGSTYVFNQDDSTNTGHGILFSVFGNSDAQGWHTADQVKYNKSSVWSQGVVYYIENVAVDYETYNTQFNGATLRRVEITVPVEAPDTLYYFCYNHANMAERLVCTGYLSGTFVQDYIYDSSNADLDNFNGRYCVTPEYPNGTYAYFLTQDSNGDPQYPYAIGPKYFGKDYKPGAVLPDINLESPRGADAEVVIYEEDQLDTGGNVVYPAGSLQYVSMRSNGDGYFGAARVQILGGEGTSAVGNAVTQTVTGLSLISEGREYATPPSLFFQGGGGANATGVAYVDTTGKLTSISVDNGGQFYQEEPFVLIDGGGGIGAKARARISQGNVVGIDVIDPGVGYTSPPNIIFTKLVNLKRKVRNRQSNNSVDYNFCGLASSTTATDTNIFVDNTSAFDGSGTFILGNEIVRYTGKEKGRFTGCIRGVNFRYDQRVILDTGQNNSDGISTYNFKVGDKVIRRIDNSSNKIAKVYDWRPESRELFVKFEVDDLAFIDAGIPSSEELTIAFDAGLHDASPASSLPHTIETEIGSSIVLFEGDAVYNVKVAPPTVLLDSAYVDTDDDGIADLNNTGTQFDNQISLDGGLFDSLYGIEETVGGQNTTLFQVGDGLNDTSNPVKIARVDLAGALGDGVEHNSTLTLILDVRYTNNANFFPDELITGQQSGIVATVTSWNNATRELVVRNITPFNTSNVALGTNGSFYTFSKSGSIIDMKVVNPGVNYTATPTITIESSTIGIDAVATATMTASGDQIDSVNITTEGYGYVQSVDGTFNLHPTITVTNDVSDTTGTGVVLEAILGGEEIVGNNGARWRIKDIGYDNLIRNEFS</sequence>
<dbReference type="Proteomes" id="UP000223711">
    <property type="component" value="Segment"/>
</dbReference>
<evidence type="ECO:0000313" key="2">
    <source>
        <dbReference type="EMBL" id="AOO14288.1"/>
    </source>
</evidence>
<dbReference type="EMBL" id="KX349303">
    <property type="protein sequence ID" value="AOO14288.1"/>
    <property type="molecule type" value="Genomic_DNA"/>
</dbReference>
<feature type="domain" description="YHYH" evidence="1">
    <location>
        <begin position="469"/>
        <end position="514"/>
    </location>
</feature>
<organism evidence="2 3">
    <name type="scientific">Cyanophage S-RIM14</name>
    <dbReference type="NCBI Taxonomy" id="1278423"/>
    <lineage>
        <taxon>Viruses</taxon>
        <taxon>Duplodnaviria</taxon>
        <taxon>Heunggongvirae</taxon>
        <taxon>Uroviricota</taxon>
        <taxon>Caudoviricetes</taxon>
        <taxon>Pantevenvirales</taxon>
        <taxon>Kyanoviridae</taxon>
        <taxon>Ahtivirus</taxon>
        <taxon>Ahtivirus sagseatwo</taxon>
    </lineage>
</organism>
<proteinExistence type="predicted"/>
<dbReference type="Pfam" id="PF14240">
    <property type="entry name" value="YHYH"/>
    <property type="match status" value="2"/>
</dbReference>